<dbReference type="Pfam" id="PF13436">
    <property type="entry name" value="Gly-zipper_OmpA"/>
    <property type="match status" value="1"/>
</dbReference>
<feature type="chain" id="PRO_5008068583" description="Glycine-zipper-containing OmpA-like membrane domain-containing protein" evidence="2">
    <location>
        <begin position="28"/>
        <end position="148"/>
    </location>
</feature>
<gene>
    <name evidence="4" type="ORF">A1359_17235</name>
</gene>
<dbReference type="OrthoDB" id="196716at2"/>
<accession>A0A177MZ33</accession>
<evidence type="ECO:0000256" key="2">
    <source>
        <dbReference type="SAM" id="SignalP"/>
    </source>
</evidence>
<feature type="domain" description="Glycine-zipper-containing OmpA-like membrane" evidence="3">
    <location>
        <begin position="81"/>
        <end position="114"/>
    </location>
</feature>
<reference evidence="4 5" key="1">
    <citation type="submission" date="2016-03" db="EMBL/GenBank/DDBJ databases">
        <authorList>
            <person name="Ploux O."/>
        </authorList>
    </citation>
    <scope>NUCLEOTIDE SEQUENCE [LARGE SCALE GENOMIC DNA]</scope>
    <source>
        <strain evidence="4 5">R-45370</strain>
    </source>
</reference>
<feature type="region of interest" description="Disordered" evidence="1">
    <location>
        <begin position="42"/>
        <end position="80"/>
    </location>
</feature>
<evidence type="ECO:0000259" key="3">
    <source>
        <dbReference type="Pfam" id="PF13436"/>
    </source>
</evidence>
<dbReference type="STRING" id="980561.A1359_17235"/>
<sequence length="148" mass="15193">MKIRINQHSKSLLILLATASFPALVSAQDAWSNGAPIVYPAKGQSQDQMSRDRYECSNWANQQASSSANQSNNGSAAKEGLRGGFRGAAAGAAIGAIAGNAGKGAAIGATGGALKRGINKYDSNKNTASSNFNRAEAACLEARGYSVK</sequence>
<dbReference type="RefSeq" id="WP_066987593.1">
    <property type="nucleotide sequence ID" value="NZ_LUUI01000157.1"/>
</dbReference>
<comment type="caution">
    <text evidence="4">The sequence shown here is derived from an EMBL/GenBank/DDBJ whole genome shotgun (WGS) entry which is preliminary data.</text>
</comment>
<evidence type="ECO:0000313" key="5">
    <source>
        <dbReference type="Proteomes" id="UP000078476"/>
    </source>
</evidence>
<keyword evidence="5" id="KW-1185">Reference proteome</keyword>
<feature type="signal peptide" evidence="2">
    <location>
        <begin position="1"/>
        <end position="27"/>
    </location>
</feature>
<evidence type="ECO:0000256" key="1">
    <source>
        <dbReference type="SAM" id="MobiDB-lite"/>
    </source>
</evidence>
<keyword evidence="2" id="KW-0732">Signal</keyword>
<dbReference type="AlphaFoldDB" id="A0A177MZ33"/>
<proteinExistence type="predicted"/>
<name>A0A177MZ33_9GAMM</name>
<organism evidence="4 5">
    <name type="scientific">Methylomonas lenta</name>
    <dbReference type="NCBI Taxonomy" id="980561"/>
    <lineage>
        <taxon>Bacteria</taxon>
        <taxon>Pseudomonadati</taxon>
        <taxon>Pseudomonadota</taxon>
        <taxon>Gammaproteobacteria</taxon>
        <taxon>Methylococcales</taxon>
        <taxon>Methylococcaceae</taxon>
        <taxon>Methylomonas</taxon>
    </lineage>
</organism>
<feature type="compositionally biased region" description="Low complexity" evidence="1">
    <location>
        <begin position="57"/>
        <end position="77"/>
    </location>
</feature>
<evidence type="ECO:0000313" key="4">
    <source>
        <dbReference type="EMBL" id="OAI10230.1"/>
    </source>
</evidence>
<dbReference type="Proteomes" id="UP000078476">
    <property type="component" value="Unassembled WGS sequence"/>
</dbReference>
<dbReference type="InterPro" id="IPR025693">
    <property type="entry name" value="Gly-zipper_OmpA-like_dom"/>
</dbReference>
<protein>
    <recommendedName>
        <fullName evidence="3">Glycine-zipper-containing OmpA-like membrane domain-containing protein</fullName>
    </recommendedName>
</protein>
<dbReference type="EMBL" id="LUUI01000157">
    <property type="protein sequence ID" value="OAI10230.1"/>
    <property type="molecule type" value="Genomic_DNA"/>
</dbReference>